<dbReference type="InterPro" id="IPR000792">
    <property type="entry name" value="Tscrpt_reg_LuxR_C"/>
</dbReference>
<evidence type="ECO:0000256" key="3">
    <source>
        <dbReference type="ARBA" id="ARBA00023163"/>
    </source>
</evidence>
<protein>
    <submittedName>
        <fullName evidence="5">Response regulator FixJ</fullName>
    </submittedName>
</protein>
<dbReference type="Pfam" id="PF00196">
    <property type="entry name" value="GerE"/>
    <property type="match status" value="1"/>
</dbReference>
<dbReference type="PRINTS" id="PR00038">
    <property type="entry name" value="HTHLUXR"/>
</dbReference>
<dbReference type="PANTHER" id="PTHR44688">
    <property type="entry name" value="DNA-BINDING TRANSCRIPTIONAL ACTIVATOR DEVR_DOSR"/>
    <property type="match status" value="1"/>
</dbReference>
<evidence type="ECO:0000256" key="1">
    <source>
        <dbReference type="ARBA" id="ARBA00023015"/>
    </source>
</evidence>
<keyword evidence="1" id="KW-0805">Transcription regulation</keyword>
<dbReference type="GO" id="GO:0003677">
    <property type="term" value="F:DNA binding"/>
    <property type="evidence" value="ECO:0007669"/>
    <property type="project" value="UniProtKB-KW"/>
</dbReference>
<dbReference type="Proteomes" id="UP000184608">
    <property type="component" value="Unassembled WGS sequence"/>
</dbReference>
<name>A0A1M6AH60_9VIBR</name>
<dbReference type="STRING" id="1216006.VA7868_03577"/>
<dbReference type="SMART" id="SM00421">
    <property type="entry name" value="HTH_LUXR"/>
    <property type="match status" value="1"/>
</dbReference>
<dbReference type="GO" id="GO:0006355">
    <property type="term" value="P:regulation of DNA-templated transcription"/>
    <property type="evidence" value="ECO:0007669"/>
    <property type="project" value="InterPro"/>
</dbReference>
<feature type="domain" description="HTH luxR-type" evidence="4">
    <location>
        <begin position="203"/>
        <end position="260"/>
    </location>
</feature>
<keyword evidence="2" id="KW-0238">DNA-binding</keyword>
<organism evidence="5 6">
    <name type="scientific">Vibrio aerogenes CECT 7868</name>
    <dbReference type="NCBI Taxonomy" id="1216006"/>
    <lineage>
        <taxon>Bacteria</taxon>
        <taxon>Pseudomonadati</taxon>
        <taxon>Pseudomonadota</taxon>
        <taxon>Gammaproteobacteria</taxon>
        <taxon>Vibrionales</taxon>
        <taxon>Vibrionaceae</taxon>
        <taxon>Vibrio</taxon>
    </lineage>
</organism>
<evidence type="ECO:0000256" key="2">
    <source>
        <dbReference type="ARBA" id="ARBA00023125"/>
    </source>
</evidence>
<sequence length="267" mass="30567">MSRIFDVRLDKAMADLVNASGSANFPEALSYFVARQVHFDNLIIIVYHKDHTPQELYRESEDPLVYEKMQTHYLSGAYMLDPFYHVVRSGIQTGIHSIFDLAPDQFKFTSYFNEYYDKTTLIDEFALFAPLGLETTLTACFGRDESRGTKFSKTELKHIRSFEKVLSALCTQHWKDYQPKEGKNISLPPVTERLRDAVFTQHDISLSPRQAEVALHILQGHSSLSISLNLNISKETVKVFRKQLYAKCQISSQAELFALLMPVISSI</sequence>
<gene>
    <name evidence="5" type="ORF">VA7868_03577</name>
</gene>
<evidence type="ECO:0000313" key="6">
    <source>
        <dbReference type="Proteomes" id="UP000184608"/>
    </source>
</evidence>
<evidence type="ECO:0000313" key="5">
    <source>
        <dbReference type="EMBL" id="SHI35860.1"/>
    </source>
</evidence>
<dbReference type="Gene3D" id="1.10.10.10">
    <property type="entry name" value="Winged helix-like DNA-binding domain superfamily/Winged helix DNA-binding domain"/>
    <property type="match status" value="1"/>
</dbReference>
<dbReference type="AlphaFoldDB" id="A0A1M6AH60"/>
<dbReference type="InterPro" id="IPR016032">
    <property type="entry name" value="Sig_transdc_resp-reg_C-effctor"/>
</dbReference>
<dbReference type="PANTHER" id="PTHR44688:SF16">
    <property type="entry name" value="DNA-BINDING TRANSCRIPTIONAL ACTIVATOR DEVR_DOSR"/>
    <property type="match status" value="1"/>
</dbReference>
<evidence type="ECO:0000259" key="4">
    <source>
        <dbReference type="SMART" id="SM00421"/>
    </source>
</evidence>
<proteinExistence type="predicted"/>
<dbReference type="InterPro" id="IPR036388">
    <property type="entry name" value="WH-like_DNA-bd_sf"/>
</dbReference>
<dbReference type="EMBL" id="FQXZ01000039">
    <property type="protein sequence ID" value="SHI35860.1"/>
    <property type="molecule type" value="Genomic_DNA"/>
</dbReference>
<dbReference type="RefSeq" id="WP_073605174.1">
    <property type="nucleotide sequence ID" value="NZ_FQXZ01000039.1"/>
</dbReference>
<dbReference type="SUPFAM" id="SSF46894">
    <property type="entry name" value="C-terminal effector domain of the bipartite response regulators"/>
    <property type="match status" value="1"/>
</dbReference>
<accession>A0A1M6AH60</accession>
<keyword evidence="6" id="KW-1185">Reference proteome</keyword>
<dbReference type="OrthoDB" id="343383at2"/>
<keyword evidence="3" id="KW-0804">Transcription</keyword>
<reference evidence="5 6" key="1">
    <citation type="submission" date="2016-11" db="EMBL/GenBank/DDBJ databases">
        <authorList>
            <person name="Jaros S."/>
            <person name="Januszkiewicz K."/>
            <person name="Wedrychowicz H."/>
        </authorList>
    </citation>
    <scope>NUCLEOTIDE SEQUENCE [LARGE SCALE GENOMIC DNA]</scope>
    <source>
        <strain evidence="5 6">CECT 7868</strain>
    </source>
</reference>